<evidence type="ECO:0000256" key="2">
    <source>
        <dbReference type="SAM" id="Phobius"/>
    </source>
</evidence>
<dbReference type="PROSITE" id="PS50006">
    <property type="entry name" value="FHA_DOMAIN"/>
    <property type="match status" value="1"/>
</dbReference>
<dbReference type="KEGG" id="mgg:MPLG2_2684"/>
<evidence type="ECO:0000256" key="1">
    <source>
        <dbReference type="ARBA" id="ARBA00022553"/>
    </source>
</evidence>
<dbReference type="EMBL" id="LT985188">
    <property type="protein sequence ID" value="SPD87714.1"/>
    <property type="molecule type" value="Genomic_DNA"/>
</dbReference>
<keyword evidence="2" id="KW-1133">Transmembrane helix</keyword>
<dbReference type="PANTHER" id="PTHR23308">
    <property type="entry name" value="NUCLEAR INHIBITOR OF PROTEIN PHOSPHATASE-1"/>
    <property type="match status" value="1"/>
</dbReference>
<evidence type="ECO:0000259" key="3">
    <source>
        <dbReference type="PROSITE" id="PS50006"/>
    </source>
</evidence>
<accession>A0A2N9JI06</accession>
<dbReference type="InterPro" id="IPR050923">
    <property type="entry name" value="Cell_Proc_Reg/RNA_Proc"/>
</dbReference>
<name>A0A2N9JI06_9ACTN</name>
<dbReference type="Gene3D" id="2.60.200.20">
    <property type="match status" value="1"/>
</dbReference>
<dbReference type="Proteomes" id="UP000238164">
    <property type="component" value="Chromosome 1"/>
</dbReference>
<evidence type="ECO:0000313" key="5">
    <source>
        <dbReference type="Proteomes" id="UP000238164"/>
    </source>
</evidence>
<dbReference type="AlphaFoldDB" id="A0A2N9JI06"/>
<dbReference type="InterPro" id="IPR000253">
    <property type="entry name" value="FHA_dom"/>
</dbReference>
<feature type="domain" description="FHA" evidence="3">
    <location>
        <begin position="87"/>
        <end position="136"/>
    </location>
</feature>
<dbReference type="CDD" id="cd00060">
    <property type="entry name" value="FHA"/>
    <property type="match status" value="1"/>
</dbReference>
<keyword evidence="5" id="KW-1185">Reference proteome</keyword>
<gene>
    <name evidence="4" type="ORF">MPLG2_2684</name>
</gene>
<keyword evidence="2" id="KW-0812">Transmembrane</keyword>
<keyword evidence="1" id="KW-0597">Phosphoprotein</keyword>
<protein>
    <recommendedName>
        <fullName evidence="3">FHA domain-containing protein</fullName>
    </recommendedName>
</protein>
<dbReference type="RefSeq" id="WP_105186395.1">
    <property type="nucleotide sequence ID" value="NZ_BAAAGO010000031.1"/>
</dbReference>
<evidence type="ECO:0000313" key="4">
    <source>
        <dbReference type="EMBL" id="SPD87714.1"/>
    </source>
</evidence>
<sequence length="159" mass="17533">MSDLVVLALKLLFLALLWLFVLFVGNVIRTDMFGRKLATNEVGELQPVAELRKQKKPRGRAAKSLPNQLRVSKGKQEGLTLPLGDGIKIGRAADCQLVLDDDYVSTRHAQIVRTDDGYMVEDLGSTNGTYVNNERVTSATPFTTADTLRIGRTLMVVES</sequence>
<dbReference type="OrthoDB" id="277520at2"/>
<reference evidence="4 5" key="1">
    <citation type="submission" date="2018-02" db="EMBL/GenBank/DDBJ databases">
        <authorList>
            <person name="Cohen D.B."/>
            <person name="Kent A.D."/>
        </authorList>
    </citation>
    <scope>NUCLEOTIDE SEQUENCE [LARGE SCALE GENOMIC DNA]</scope>
    <source>
        <strain evidence="4">1</strain>
    </source>
</reference>
<organism evidence="4 5">
    <name type="scientific">Micropruina glycogenica</name>
    <dbReference type="NCBI Taxonomy" id="75385"/>
    <lineage>
        <taxon>Bacteria</taxon>
        <taxon>Bacillati</taxon>
        <taxon>Actinomycetota</taxon>
        <taxon>Actinomycetes</taxon>
        <taxon>Propionibacteriales</taxon>
        <taxon>Nocardioidaceae</taxon>
        <taxon>Micropruina</taxon>
    </lineage>
</organism>
<dbReference type="SUPFAM" id="SSF49879">
    <property type="entry name" value="SMAD/FHA domain"/>
    <property type="match status" value="1"/>
</dbReference>
<feature type="transmembrane region" description="Helical" evidence="2">
    <location>
        <begin position="6"/>
        <end position="28"/>
    </location>
</feature>
<keyword evidence="2" id="KW-0472">Membrane</keyword>
<dbReference type="InterPro" id="IPR008984">
    <property type="entry name" value="SMAD_FHA_dom_sf"/>
</dbReference>
<dbReference type="Pfam" id="PF00498">
    <property type="entry name" value="FHA"/>
    <property type="match status" value="1"/>
</dbReference>
<dbReference type="SMART" id="SM00240">
    <property type="entry name" value="FHA"/>
    <property type="match status" value="1"/>
</dbReference>
<proteinExistence type="predicted"/>